<dbReference type="RefSeq" id="WP_277356917.1">
    <property type="nucleotide sequence ID" value="NZ_JAROKN010000001.1"/>
</dbReference>
<organism evidence="2 3">
    <name type="scientific">Arthrobacter vasquezii</name>
    <dbReference type="NCBI Taxonomy" id="2977629"/>
    <lineage>
        <taxon>Bacteria</taxon>
        <taxon>Bacillati</taxon>
        <taxon>Actinomycetota</taxon>
        <taxon>Actinomycetes</taxon>
        <taxon>Micrococcales</taxon>
        <taxon>Micrococcaceae</taxon>
        <taxon>Arthrobacter</taxon>
    </lineage>
</organism>
<dbReference type="PANTHER" id="PTHR37305">
    <property type="entry name" value="INTEGRAL MEMBRANE PROTEIN-RELATED"/>
    <property type="match status" value="1"/>
</dbReference>
<feature type="transmembrane region" description="Helical" evidence="1">
    <location>
        <begin position="201"/>
        <end position="223"/>
    </location>
</feature>
<keyword evidence="1" id="KW-1133">Transmembrane helix</keyword>
<evidence type="ECO:0000313" key="3">
    <source>
        <dbReference type="Proteomes" id="UP001220456"/>
    </source>
</evidence>
<keyword evidence="1" id="KW-0812">Transmembrane</keyword>
<gene>
    <name evidence="2" type="ORF">P4U43_00200</name>
</gene>
<dbReference type="EMBL" id="JAROKN010000001">
    <property type="protein sequence ID" value="MDF9276210.1"/>
    <property type="molecule type" value="Genomic_DNA"/>
</dbReference>
<feature type="transmembrane region" description="Helical" evidence="1">
    <location>
        <begin position="243"/>
        <end position="270"/>
    </location>
</feature>
<proteinExistence type="predicted"/>
<evidence type="ECO:0000256" key="1">
    <source>
        <dbReference type="SAM" id="Phobius"/>
    </source>
</evidence>
<comment type="caution">
    <text evidence="2">The sequence shown here is derived from an EMBL/GenBank/DDBJ whole genome shotgun (WGS) entry which is preliminary data.</text>
</comment>
<protein>
    <recommendedName>
        <fullName evidence="4">ABC transporter permease</fullName>
    </recommendedName>
</protein>
<dbReference type="PANTHER" id="PTHR37305:SF1">
    <property type="entry name" value="MEMBRANE PROTEIN"/>
    <property type="match status" value="1"/>
</dbReference>
<feature type="transmembrane region" description="Helical" evidence="1">
    <location>
        <begin position="32"/>
        <end position="56"/>
    </location>
</feature>
<feature type="transmembrane region" description="Helical" evidence="1">
    <location>
        <begin position="167"/>
        <end position="189"/>
    </location>
</feature>
<feature type="transmembrane region" description="Helical" evidence="1">
    <location>
        <begin position="123"/>
        <end position="147"/>
    </location>
</feature>
<reference evidence="2 3" key="1">
    <citation type="journal article" date="2023" name="Int. J. Syst. Evol. Microbiol.">
        <title>Arthrobacter vasquezii sp. nov., isolated from a soil sample from Union Glacier, Antarctica.</title>
        <authorList>
            <person name="Valenzuela-Ibaceta F."/>
            <person name="Carrasco V."/>
            <person name="Lagos-Moraga S."/>
            <person name="Dietz-Vargas C."/>
            <person name="Navarro C.A."/>
            <person name="Perez-Donoso J.M."/>
        </authorList>
    </citation>
    <scope>NUCLEOTIDE SEQUENCE [LARGE SCALE GENOMIC DNA]</scope>
    <source>
        <strain evidence="2 3">EH-1B-1</strain>
    </source>
</reference>
<accession>A0ABT6CRD6</accession>
<keyword evidence="3" id="KW-1185">Reference proteome</keyword>
<name>A0ABT6CRD6_9MICC</name>
<feature type="transmembrane region" description="Helical" evidence="1">
    <location>
        <begin position="82"/>
        <end position="102"/>
    </location>
</feature>
<dbReference type="Proteomes" id="UP001220456">
    <property type="component" value="Unassembled WGS sequence"/>
</dbReference>
<keyword evidence="1" id="KW-0472">Membrane</keyword>
<evidence type="ECO:0008006" key="4">
    <source>
        <dbReference type="Google" id="ProtNLM"/>
    </source>
</evidence>
<sequence>MTTTTVPLRRGPTLGQLLPAEWIKFRSLRSTYWAAGLAILFTFLLSTGLILATTLVPEEVNADPRAVIIDQAGENPSVTTLAFGYMFAQYVVAVLGVLIVSAERGSGLLNMTLAAVPQRTPVYLAKLILSGATGFLLGLVSSLLSFFSVQPALAGLGLGADIADIRVIQVILGGSLYLGLIAILSTALGSLFRSTASGAGVVLSLLIFAPGLVVLIPGGIGGFLTQILPTTAGMMLYQPADAIGWPAVLTGLLILLGWAVISAVVAGVLFKRRDVT</sequence>
<evidence type="ECO:0000313" key="2">
    <source>
        <dbReference type="EMBL" id="MDF9276210.1"/>
    </source>
</evidence>